<dbReference type="Pfam" id="PF13428">
    <property type="entry name" value="TPR_14"/>
    <property type="match status" value="1"/>
</dbReference>
<feature type="signal peptide" evidence="4">
    <location>
        <begin position="1"/>
        <end position="23"/>
    </location>
</feature>
<dbReference type="InterPro" id="IPR051012">
    <property type="entry name" value="CellSynth/LPSAsmb/PSIAsmb"/>
</dbReference>
<dbReference type="EMBL" id="JAFEMC010000001">
    <property type="protein sequence ID" value="MBM6574950.1"/>
    <property type="molecule type" value="Genomic_DNA"/>
</dbReference>
<reference evidence="5 6" key="1">
    <citation type="submission" date="2020-12" db="EMBL/GenBank/DDBJ databases">
        <title>Sphingomonas sp.</title>
        <authorList>
            <person name="Kim M.K."/>
        </authorList>
    </citation>
    <scope>NUCLEOTIDE SEQUENCE [LARGE SCALE GENOMIC DNA]</scope>
    <source>
        <strain evidence="5 6">BT552</strain>
    </source>
</reference>
<keyword evidence="4" id="KW-0732">Signal</keyword>
<feature type="repeat" description="TPR" evidence="3">
    <location>
        <begin position="438"/>
        <end position="471"/>
    </location>
</feature>
<dbReference type="PROSITE" id="PS50005">
    <property type="entry name" value="TPR"/>
    <property type="match status" value="1"/>
</dbReference>
<sequence length="521" mass="53996">MARTIPICSLIALAVLAVTPAAADSGRTAYLTARAAEADGDGPAASTAYAAAVAAAPRDPVVAIRAFRAGIASGDAALVRRTGAVLRNAGIAPADAALFPIADAARAGDAAALKQATRSLATDRLRILAPIIEAWAAGGNAGIAILDRSTIDPVAKPLVAEHRALLLIAAGRLAEGSAAAGLASTTNRAPRVAAAELIVGLGEPARAQALLGSGQSLPAGQRASPAFGVSRLFLRLAEELGRGEQASTLSLSLARAALDADPGYARARLILANQLARAGDSDAALANLAAIPADDPLASDMLEARIALLDGSDRKPEALAVARTRAAAPDATFVDRVRLADLLVEADRPAEAAPICARVLDDPRIAKRWNAWLRYATALDAADRWKDARRALRRAVALAPDQPLVLNFLGYGLVDRGEDVAAATRMLEKAHSLEPEDAAITDSLGWAYLRAGDTARALPLLERAARDSPADADIADHLGDAYWATGRRYEARYAWRAAAIVAEPRTLGRLTAKIENGPAAR</sequence>
<evidence type="ECO:0000256" key="4">
    <source>
        <dbReference type="SAM" id="SignalP"/>
    </source>
</evidence>
<evidence type="ECO:0000256" key="1">
    <source>
        <dbReference type="ARBA" id="ARBA00022737"/>
    </source>
</evidence>
<dbReference type="InterPro" id="IPR019734">
    <property type="entry name" value="TPR_rpt"/>
</dbReference>
<accession>A0ABS2D225</accession>
<dbReference type="InterPro" id="IPR011990">
    <property type="entry name" value="TPR-like_helical_dom_sf"/>
</dbReference>
<keyword evidence="1" id="KW-0677">Repeat</keyword>
<evidence type="ECO:0000256" key="2">
    <source>
        <dbReference type="ARBA" id="ARBA00022803"/>
    </source>
</evidence>
<dbReference type="PANTHER" id="PTHR45586:SF1">
    <property type="entry name" value="LIPOPOLYSACCHARIDE ASSEMBLY PROTEIN B"/>
    <property type="match status" value="1"/>
</dbReference>
<proteinExistence type="predicted"/>
<dbReference type="PANTHER" id="PTHR45586">
    <property type="entry name" value="TPR REPEAT-CONTAINING PROTEIN PA4667"/>
    <property type="match status" value="1"/>
</dbReference>
<keyword evidence="2 3" id="KW-0802">TPR repeat</keyword>
<dbReference type="Gene3D" id="1.25.40.10">
    <property type="entry name" value="Tetratricopeptide repeat domain"/>
    <property type="match status" value="1"/>
</dbReference>
<comment type="caution">
    <text evidence="5">The sequence shown here is derived from an EMBL/GenBank/DDBJ whole genome shotgun (WGS) entry which is preliminary data.</text>
</comment>
<keyword evidence="6" id="KW-1185">Reference proteome</keyword>
<gene>
    <name evidence="5" type="ORF">ILT43_01085</name>
</gene>
<evidence type="ECO:0000313" key="5">
    <source>
        <dbReference type="EMBL" id="MBM6574950.1"/>
    </source>
</evidence>
<dbReference type="RefSeq" id="WP_204193352.1">
    <property type="nucleotide sequence ID" value="NZ_JAFEMC010000001.1"/>
</dbReference>
<protein>
    <submittedName>
        <fullName evidence="5">Tetratricopeptide repeat protein</fullName>
    </submittedName>
</protein>
<dbReference type="Proteomes" id="UP000763641">
    <property type="component" value="Unassembled WGS sequence"/>
</dbReference>
<evidence type="ECO:0000256" key="3">
    <source>
        <dbReference type="PROSITE-ProRule" id="PRU00339"/>
    </source>
</evidence>
<dbReference type="SUPFAM" id="SSF48452">
    <property type="entry name" value="TPR-like"/>
    <property type="match status" value="1"/>
</dbReference>
<name>A0ABS2D225_9SPHN</name>
<evidence type="ECO:0000313" key="6">
    <source>
        <dbReference type="Proteomes" id="UP000763641"/>
    </source>
</evidence>
<feature type="chain" id="PRO_5046384971" evidence="4">
    <location>
        <begin position="24"/>
        <end position="521"/>
    </location>
</feature>
<organism evidence="5 6">
    <name type="scientific">Sphingomonas longa</name>
    <dbReference type="NCBI Taxonomy" id="2778730"/>
    <lineage>
        <taxon>Bacteria</taxon>
        <taxon>Pseudomonadati</taxon>
        <taxon>Pseudomonadota</taxon>
        <taxon>Alphaproteobacteria</taxon>
        <taxon>Sphingomonadales</taxon>
        <taxon>Sphingomonadaceae</taxon>
        <taxon>Sphingomonas</taxon>
    </lineage>
</organism>